<organism evidence="12 13">
    <name type="scientific">Cognaticolwellia beringensis</name>
    <dbReference type="NCBI Taxonomy" id="1967665"/>
    <lineage>
        <taxon>Bacteria</taxon>
        <taxon>Pseudomonadati</taxon>
        <taxon>Pseudomonadota</taxon>
        <taxon>Gammaproteobacteria</taxon>
        <taxon>Alteromonadales</taxon>
        <taxon>Colwelliaceae</taxon>
        <taxon>Cognaticolwellia</taxon>
    </lineage>
</organism>
<dbReference type="GO" id="GO:0005975">
    <property type="term" value="P:carbohydrate metabolic process"/>
    <property type="evidence" value="ECO:0007669"/>
    <property type="project" value="InterPro"/>
</dbReference>
<evidence type="ECO:0000256" key="8">
    <source>
        <dbReference type="ARBA" id="ARBA00031423"/>
    </source>
</evidence>
<gene>
    <name evidence="12" type="primary">malQ</name>
    <name evidence="12" type="ORF">B5D82_05500</name>
</gene>
<evidence type="ECO:0000256" key="5">
    <source>
        <dbReference type="ARBA" id="ARBA00022676"/>
    </source>
</evidence>
<dbReference type="PANTHER" id="PTHR32438:SF5">
    <property type="entry name" value="4-ALPHA-GLUCANOTRANSFERASE DPE1, CHLOROPLASTIC_AMYLOPLASTIC"/>
    <property type="match status" value="1"/>
</dbReference>
<evidence type="ECO:0000256" key="9">
    <source>
        <dbReference type="ARBA" id="ARBA00031501"/>
    </source>
</evidence>
<dbReference type="EMBL" id="CP020465">
    <property type="protein sequence ID" value="ASP47263.1"/>
    <property type="molecule type" value="Genomic_DNA"/>
</dbReference>
<evidence type="ECO:0000256" key="10">
    <source>
        <dbReference type="RuleBase" id="RU361207"/>
    </source>
</evidence>
<dbReference type="AlphaFoldDB" id="A0A222G6N6"/>
<dbReference type="InterPro" id="IPR003385">
    <property type="entry name" value="Glyco_hydro_77"/>
</dbReference>
<name>A0A222G6N6_9GAMM</name>
<dbReference type="OrthoDB" id="9763489at2"/>
<sequence length="732" mass="82464">MSLIEQLANLVGFHTSYTGTFGDKVHAKDPAKRALLQAMGFELDEESLIKSISYLNNSQWIDILPVVHIAKLEEQQHAIKISLPKIGSLLLNWKVTPEVGSKVGHEVVGVFNIADMQAIAETTIDETQYCQYLLHLPVLEQGYYQFTISFGEAHASCSLIYAPKTCFSAQEASVNKVWGYTAQLYSLRSENNWGMGDFTDLSNLVEKSAQQQAATIGLNPLHPLYQHNPAHRSPYSPSSRCFLNPLYIDVTKVQNFQRCTLAQEKVNSDIFQQGIANAKASNLVDYPAVAKLKFEITELLFEDFYQNMTSTSKNECYKNMSDEFEHFKQANGTDLQRFATFDALYEYFHLADENSYGWPDWPTNFQDPDSEEVHKFKLSHAKRIDYFCFLQWLAHQQLSAVSQQTIDKDMAIGLYLDLAVGCDGSGFDVWSDKEVYVAGASIGAPPDGMNPLGQNWGLTPMNPVALQKQGYQPLVKALRSSMQYAGALRIDHILGLMRQYWVAPGMEANEGVYISFPWDDILRIIALESRRNNCVVIGEDLGNVPEGFSETIQNAGLLSFKVLFFERWESGLFKRPDNFPPQSIVTIATHDTATLSGWWQGRDLQWREQLNLYPNDEAGQADRNARTSERENLIAALEDLQVIDMSKAPQIAPAQMNTELSISVQKYLALSPSHIQLIPLEDVLEISEQVNIPGTIDEHPNWLQKLPVSLEDFSETNSVQEITQAMNIARPK</sequence>
<dbReference type="RefSeq" id="WP_081149825.1">
    <property type="nucleotide sequence ID" value="NZ_CP020465.1"/>
</dbReference>
<protein>
    <recommendedName>
        <fullName evidence="4 10">4-alpha-glucanotransferase</fullName>
        <ecNumber evidence="3 10">2.4.1.25</ecNumber>
    </recommendedName>
    <alternativeName>
        <fullName evidence="8 10">Amylomaltase</fullName>
    </alternativeName>
    <alternativeName>
        <fullName evidence="9 10">Disproportionating enzyme</fullName>
    </alternativeName>
</protein>
<dbReference type="NCBIfam" id="TIGR00217">
    <property type="entry name" value="malQ"/>
    <property type="match status" value="1"/>
</dbReference>
<evidence type="ECO:0000256" key="3">
    <source>
        <dbReference type="ARBA" id="ARBA00012560"/>
    </source>
</evidence>
<accession>A0A222G6N6</accession>
<evidence type="ECO:0000256" key="2">
    <source>
        <dbReference type="ARBA" id="ARBA00005684"/>
    </source>
</evidence>
<dbReference type="Gene3D" id="3.20.20.80">
    <property type="entry name" value="Glycosidases"/>
    <property type="match status" value="1"/>
</dbReference>
<dbReference type="InterPro" id="IPR017853">
    <property type="entry name" value="GH"/>
</dbReference>
<keyword evidence="13" id="KW-1185">Reference proteome</keyword>
<comment type="similarity">
    <text evidence="2 10">Belongs to the disproportionating enzyme family.</text>
</comment>
<dbReference type="Proteomes" id="UP000202259">
    <property type="component" value="Chromosome"/>
</dbReference>
<dbReference type="Pfam" id="PF21226">
    <property type="entry name" value="MalQ_N"/>
    <property type="match status" value="1"/>
</dbReference>
<keyword evidence="6 10" id="KW-0808">Transferase</keyword>
<comment type="catalytic activity">
    <reaction evidence="1 10">
        <text>Transfers a segment of a (1-&gt;4)-alpha-D-glucan to a new position in an acceptor, which may be glucose or a (1-&gt;4)-alpha-D-glucan.</text>
        <dbReference type="EC" id="2.4.1.25"/>
    </reaction>
</comment>
<reference evidence="12 13" key="1">
    <citation type="submission" date="2017-08" db="EMBL/GenBank/DDBJ databases">
        <title>Complete genome of Colwellia sp. NB097-1, a psychrophile bacterium ioslated from Bering Sea.</title>
        <authorList>
            <person name="Chen X."/>
        </authorList>
    </citation>
    <scope>NUCLEOTIDE SEQUENCE [LARGE SCALE GENOMIC DNA]</scope>
    <source>
        <strain evidence="12 13">NB097-1</strain>
    </source>
</reference>
<proteinExistence type="inferred from homology"/>
<evidence type="ECO:0000313" key="13">
    <source>
        <dbReference type="Proteomes" id="UP000202259"/>
    </source>
</evidence>
<dbReference type="EC" id="2.4.1.25" evidence="3 10"/>
<keyword evidence="5 10" id="KW-0328">Glycosyltransferase</keyword>
<dbReference type="PANTHER" id="PTHR32438">
    <property type="entry name" value="4-ALPHA-GLUCANOTRANSFERASE DPE1, CHLOROPLASTIC/AMYLOPLASTIC"/>
    <property type="match status" value="1"/>
</dbReference>
<evidence type="ECO:0000256" key="7">
    <source>
        <dbReference type="ARBA" id="ARBA00023277"/>
    </source>
</evidence>
<dbReference type="GO" id="GO:0004134">
    <property type="term" value="F:4-alpha-glucanotransferase activity"/>
    <property type="evidence" value="ECO:0007669"/>
    <property type="project" value="UniProtKB-EC"/>
</dbReference>
<dbReference type="SUPFAM" id="SSF51445">
    <property type="entry name" value="(Trans)glycosidases"/>
    <property type="match status" value="1"/>
</dbReference>
<evidence type="ECO:0000256" key="1">
    <source>
        <dbReference type="ARBA" id="ARBA00000439"/>
    </source>
</evidence>
<evidence type="ECO:0000313" key="12">
    <source>
        <dbReference type="EMBL" id="ASP47263.1"/>
    </source>
</evidence>
<evidence type="ECO:0000256" key="6">
    <source>
        <dbReference type="ARBA" id="ARBA00022679"/>
    </source>
</evidence>
<evidence type="ECO:0000259" key="11">
    <source>
        <dbReference type="Pfam" id="PF21226"/>
    </source>
</evidence>
<dbReference type="KEGG" id="cber:B5D82_05500"/>
<feature type="domain" description="MalQ N-terminal beta-sandwich" evidence="11">
    <location>
        <begin position="64"/>
        <end position="163"/>
    </location>
</feature>
<dbReference type="InterPro" id="IPR048458">
    <property type="entry name" value="MalQ_N"/>
</dbReference>
<evidence type="ECO:0000256" key="4">
    <source>
        <dbReference type="ARBA" id="ARBA00020295"/>
    </source>
</evidence>
<dbReference type="Pfam" id="PF02446">
    <property type="entry name" value="Glyco_hydro_77"/>
    <property type="match status" value="1"/>
</dbReference>
<keyword evidence="7 10" id="KW-0119">Carbohydrate metabolism</keyword>